<dbReference type="HOGENOM" id="CLU_010457_3_1_7"/>
<proteinExistence type="predicted"/>
<evidence type="ECO:0000313" key="3">
    <source>
        <dbReference type="Proteomes" id="UP000003676"/>
    </source>
</evidence>
<dbReference type="Pfam" id="PF13598">
    <property type="entry name" value="DUF4139"/>
    <property type="match status" value="1"/>
</dbReference>
<dbReference type="Proteomes" id="UP000003676">
    <property type="component" value="Unassembled WGS sequence"/>
</dbReference>
<dbReference type="PANTHER" id="PTHR31005:SF8">
    <property type="entry name" value="DUF4139 DOMAIN-CONTAINING PROTEIN"/>
    <property type="match status" value="1"/>
</dbReference>
<dbReference type="InterPro" id="IPR011935">
    <property type="entry name" value="CHP02231"/>
</dbReference>
<feature type="domain" description="DUF4139" evidence="1">
    <location>
        <begin position="223"/>
        <end position="521"/>
    </location>
</feature>
<dbReference type="OrthoDB" id="5449693at2"/>
<reference evidence="2 3" key="2">
    <citation type="submission" date="2008-10" db="EMBL/GenBank/DDBJ databases">
        <authorList>
            <person name="Fulton L."/>
            <person name="Clifton S."/>
            <person name="Fulton B."/>
            <person name="Xu J."/>
            <person name="Minx P."/>
            <person name="Pepin K.H."/>
            <person name="Johnson M."/>
            <person name="Bhonagiri V."/>
            <person name="Nash W.E."/>
            <person name="Mardis E.R."/>
            <person name="Wilson R.K."/>
        </authorList>
    </citation>
    <scope>NUCLEOTIDE SEQUENCE [LARGE SCALE GENOMIC DNA]</scope>
    <source>
        <strain evidence="2 3">ATCC 29098</strain>
    </source>
</reference>
<dbReference type="STRING" id="901.DESPIGER_1043"/>
<dbReference type="InterPro" id="IPR037291">
    <property type="entry name" value="DUF4139"/>
</dbReference>
<organism evidence="2 3">
    <name type="scientific">Desulfovibrio piger ATCC 29098</name>
    <dbReference type="NCBI Taxonomy" id="411464"/>
    <lineage>
        <taxon>Bacteria</taxon>
        <taxon>Pseudomonadati</taxon>
        <taxon>Thermodesulfobacteriota</taxon>
        <taxon>Desulfovibrionia</taxon>
        <taxon>Desulfovibrionales</taxon>
        <taxon>Desulfovibrionaceae</taxon>
        <taxon>Desulfovibrio</taxon>
    </lineage>
</organism>
<comment type="caution">
    <text evidence="2">The sequence shown here is derived from an EMBL/GenBank/DDBJ whole genome shotgun (WGS) entry which is preliminary data.</text>
</comment>
<evidence type="ECO:0000259" key="1">
    <source>
        <dbReference type="Pfam" id="PF13598"/>
    </source>
</evidence>
<gene>
    <name evidence="2" type="ORF">DESPIG_00242</name>
</gene>
<protein>
    <recommendedName>
        <fullName evidence="1">DUF4139 domain-containing protein</fullName>
    </recommendedName>
</protein>
<dbReference type="eggNOG" id="COG1196">
    <property type="taxonomic scope" value="Bacteria"/>
</dbReference>
<dbReference type="AlphaFoldDB" id="B6WQB8"/>
<reference evidence="2 3" key="1">
    <citation type="submission" date="2008-10" db="EMBL/GenBank/DDBJ databases">
        <title>Draft genome sequence of Desulvovibrio piger (ATCC 29098).</title>
        <authorList>
            <person name="Sudarsanam P."/>
            <person name="Ley R."/>
            <person name="Guruge J."/>
            <person name="Turnbaugh P.J."/>
            <person name="Mahowald M."/>
            <person name="Liep D."/>
            <person name="Gordon J."/>
        </authorList>
    </citation>
    <scope>NUCLEOTIDE SEQUENCE [LARGE SCALE GENOMIC DNA]</scope>
    <source>
        <strain evidence="2 3">ATCC 29098</strain>
    </source>
</reference>
<sequence length="531" mass="58552">MMKQKTTGHRRIPSRLLGVSLLLAGMSLVPVSGPVWAREGATAATFGLVDEAPHTFLRPRQVSLFPTHALVQGEEELEIRVRDGVGRVELFVPENARNLQFDLGDVRLASWRSRVAPAAVADGDARRRQDLLARKRAVEGELEAVSARLGLWTAHAGERSLEALEKLDARMAEVIPRLRERQAALQRELKTISSVLASLPRVTESGQLVILLLDDAKAGKVRVRYAYTLDNSGWDPVYDLDARPEEGTVRVLLTARLRQNSGMDWRGCDLSIVWQDARPLEAPVLPVWRVDEGPVPRPYARAAAEFKSAPVVLAARADSAANAPAAPVPVLDKGTYARWDLGRVTLPQGQERLVLRQEEWKAPLQWVARPDEQGSPVWLMVERALDSTPWPSAQAEFSVDGLPVGSGRFVPEGNKVRLYFGVDPRVSVTTTTDDKRRGETGIIGKRQTWSWNWTYTVHNARAQAVTVRVERPEPLPVNKSVEVSLDGTRAQKGEDHSLFWKVEVPAGESRSISHGVNVSAPAELGLSPVAP</sequence>
<accession>B6WQB8</accession>
<evidence type="ECO:0000313" key="2">
    <source>
        <dbReference type="EMBL" id="EEB34840.1"/>
    </source>
</evidence>
<dbReference type="PANTHER" id="PTHR31005">
    <property type="entry name" value="DUF4139 DOMAIN-CONTAINING PROTEIN"/>
    <property type="match status" value="1"/>
</dbReference>
<name>B6WQB8_9BACT</name>
<dbReference type="EMBL" id="ABXU01000010">
    <property type="protein sequence ID" value="EEB34840.1"/>
    <property type="molecule type" value="Genomic_DNA"/>
</dbReference>